<evidence type="ECO:0000313" key="2">
    <source>
        <dbReference type="Proteomes" id="UP000292564"/>
    </source>
</evidence>
<proteinExistence type="predicted"/>
<sequence length="63" mass="6800">MNVTTTDARTTIVSVTPPSVLMAKGRWRNPRTAGRFVKPGGAAVAAADRATRRRLAKTLMIPH</sequence>
<protein>
    <submittedName>
        <fullName evidence="1">Uncharacterized protein</fullName>
    </submittedName>
</protein>
<dbReference type="EMBL" id="SHKY01000001">
    <property type="protein sequence ID" value="RZU54301.1"/>
    <property type="molecule type" value="Genomic_DNA"/>
</dbReference>
<gene>
    <name evidence="1" type="ORF">EV385_6251</name>
</gene>
<organism evidence="1 2">
    <name type="scientific">Krasilnikovia cinnamomea</name>
    <dbReference type="NCBI Taxonomy" id="349313"/>
    <lineage>
        <taxon>Bacteria</taxon>
        <taxon>Bacillati</taxon>
        <taxon>Actinomycetota</taxon>
        <taxon>Actinomycetes</taxon>
        <taxon>Micromonosporales</taxon>
        <taxon>Micromonosporaceae</taxon>
        <taxon>Krasilnikovia</taxon>
    </lineage>
</organism>
<keyword evidence="2" id="KW-1185">Reference proteome</keyword>
<accession>A0A4Q7ZTU4</accession>
<reference evidence="1 2" key="1">
    <citation type="submission" date="2019-02" db="EMBL/GenBank/DDBJ databases">
        <title>Sequencing the genomes of 1000 actinobacteria strains.</title>
        <authorList>
            <person name="Klenk H.-P."/>
        </authorList>
    </citation>
    <scope>NUCLEOTIDE SEQUENCE [LARGE SCALE GENOMIC DNA]</scope>
    <source>
        <strain evidence="1 2">DSM 45162</strain>
    </source>
</reference>
<dbReference type="Proteomes" id="UP000292564">
    <property type="component" value="Unassembled WGS sequence"/>
</dbReference>
<dbReference type="RefSeq" id="WP_130512676.1">
    <property type="nucleotide sequence ID" value="NZ_SHKY01000001.1"/>
</dbReference>
<comment type="caution">
    <text evidence="1">The sequence shown here is derived from an EMBL/GenBank/DDBJ whole genome shotgun (WGS) entry which is preliminary data.</text>
</comment>
<dbReference type="AlphaFoldDB" id="A0A4Q7ZTU4"/>
<evidence type="ECO:0000313" key="1">
    <source>
        <dbReference type="EMBL" id="RZU54301.1"/>
    </source>
</evidence>
<name>A0A4Q7ZTU4_9ACTN</name>